<dbReference type="PANTHER" id="PTHR48100:SF34">
    <property type="entry name" value="PHOSPHOGLYCERATE MUTASE-LIKE PROTEIN 4"/>
    <property type="match status" value="1"/>
</dbReference>
<comment type="similarity">
    <text evidence="1">Belongs to the phosphoglycerate mutase family.</text>
</comment>
<dbReference type="SUPFAM" id="SSF53254">
    <property type="entry name" value="Phosphoglycerate mutase-like"/>
    <property type="match status" value="2"/>
</dbReference>
<gene>
    <name evidence="4" type="ORF">ORAREDHAP_LOCUS44734</name>
</gene>
<dbReference type="GO" id="GO:0016791">
    <property type="term" value="F:phosphatase activity"/>
    <property type="evidence" value="ECO:0007669"/>
    <property type="project" value="TreeGrafter"/>
</dbReference>
<evidence type="ECO:0000256" key="2">
    <source>
        <dbReference type="PIRSR" id="PIRSR613078-1"/>
    </source>
</evidence>
<dbReference type="Pfam" id="PF00300">
    <property type="entry name" value="His_Phos_1"/>
    <property type="match status" value="2"/>
</dbReference>
<evidence type="ECO:0000256" key="3">
    <source>
        <dbReference type="PIRSR" id="PIRSR613078-2"/>
    </source>
</evidence>
<feature type="active site" description="Tele-phosphohistidine intermediate" evidence="2">
    <location>
        <position position="329"/>
    </location>
</feature>
<dbReference type="InterPro" id="IPR029033">
    <property type="entry name" value="His_PPase_superfam"/>
</dbReference>
<keyword evidence="5" id="KW-1185">Reference proteome</keyword>
<dbReference type="OrthoDB" id="354304at2759"/>
<evidence type="ECO:0000256" key="1">
    <source>
        <dbReference type="ARBA" id="ARBA00038362"/>
    </source>
</evidence>
<dbReference type="EMBL" id="CAEKKB010000007">
    <property type="protein sequence ID" value="CAB4317835.1"/>
    <property type="molecule type" value="Genomic_DNA"/>
</dbReference>
<dbReference type="PROSITE" id="PS00175">
    <property type="entry name" value="PG_MUTASE"/>
    <property type="match status" value="2"/>
</dbReference>
<organism evidence="4 5">
    <name type="scientific">Prunus armeniaca</name>
    <name type="common">Apricot</name>
    <name type="synonym">Armeniaca vulgaris</name>
    <dbReference type="NCBI Taxonomy" id="36596"/>
    <lineage>
        <taxon>Eukaryota</taxon>
        <taxon>Viridiplantae</taxon>
        <taxon>Streptophyta</taxon>
        <taxon>Embryophyta</taxon>
        <taxon>Tracheophyta</taxon>
        <taxon>Spermatophyta</taxon>
        <taxon>Magnoliopsida</taxon>
        <taxon>eudicotyledons</taxon>
        <taxon>Gunneridae</taxon>
        <taxon>Pentapetalae</taxon>
        <taxon>rosids</taxon>
        <taxon>fabids</taxon>
        <taxon>Rosales</taxon>
        <taxon>Rosaceae</taxon>
        <taxon>Amygdaloideae</taxon>
        <taxon>Amygdaleae</taxon>
        <taxon>Prunus</taxon>
    </lineage>
</organism>
<dbReference type="AlphaFoldDB" id="A0A6J5Y1L5"/>
<dbReference type="SMART" id="SM00855">
    <property type="entry name" value="PGAM"/>
    <property type="match status" value="2"/>
</dbReference>
<dbReference type="GO" id="GO:0005829">
    <property type="term" value="C:cytosol"/>
    <property type="evidence" value="ECO:0007669"/>
    <property type="project" value="TreeGrafter"/>
</dbReference>
<evidence type="ECO:0008006" key="6">
    <source>
        <dbReference type="Google" id="ProtNLM"/>
    </source>
</evidence>
<dbReference type="Proteomes" id="UP000507245">
    <property type="component" value="Unassembled WGS sequence"/>
</dbReference>
<dbReference type="CDD" id="cd07067">
    <property type="entry name" value="HP_PGM_like"/>
    <property type="match status" value="2"/>
</dbReference>
<sequence>MATSSVPESSMAEFDSSCVGSDYAEIIVLRHGETAWNADRRIQGQLDVELNDAGRQQAALLGDRLSKEPKISLVYSSDLARAYETAQIIAARCGGLKVVTDVDLRERHLGDLQGLVFRDTAKLNPKAHQAFVSHETCQEIPGGGESRDQLHQRCTSSLQRIGNKHKGERVVVVSHGAVIETLDKQASPDGRSVRYVLNASVNIFHVYDDGKWTIKSWGDVSHLNHTGSLQSDFGRDEQSGQLVLRMLSATSPLPLTKPPQASQSAQLNVDAVRPSHPWQRHQCPSRSPIPGPISLSFYLHLNPPFRSNRIVPRLGCVGSDYAEIIVLRHGETAWNADGRIQGHLDVELNDAGRQQAAVVGDRLSKEPKISVVYSSDLARAYETAQIIAARCGGIKVVTDVDLRERHLGDLQGLVFRDTAKLNPKVHQAFVSRDSCQEIPGGGESRDQLHQRCTSSVQRIGNKHKGERVVLVSHGGFIRTLYKQASPDGRSVAKVLNTSVNIIHVYDDGKWTIKSWGDVSHLNPTGYLQSGFGGDEKSG</sequence>
<dbReference type="InterPro" id="IPR001345">
    <property type="entry name" value="PG/BPGM_mutase_AS"/>
</dbReference>
<dbReference type="InterPro" id="IPR050275">
    <property type="entry name" value="PGM_Phosphatase"/>
</dbReference>
<proteinExistence type="inferred from homology"/>
<feature type="binding site" evidence="3">
    <location>
        <begin position="328"/>
        <end position="335"/>
    </location>
    <ligand>
        <name>substrate</name>
    </ligand>
</feature>
<evidence type="ECO:0000313" key="4">
    <source>
        <dbReference type="EMBL" id="CAB4317835.1"/>
    </source>
</evidence>
<protein>
    <recommendedName>
        <fullName evidence="6">Phosphoglycerate mutase-like protein 4</fullName>
    </recommendedName>
</protein>
<accession>A0A6J5Y1L5</accession>
<dbReference type="PANTHER" id="PTHR48100">
    <property type="entry name" value="BROAD-SPECIFICITY PHOSPHATASE YOR283W-RELATED"/>
    <property type="match status" value="1"/>
</dbReference>
<dbReference type="Gene3D" id="3.40.50.1240">
    <property type="entry name" value="Phosphoglycerate mutase-like"/>
    <property type="match status" value="2"/>
</dbReference>
<evidence type="ECO:0000313" key="5">
    <source>
        <dbReference type="Proteomes" id="UP000507245"/>
    </source>
</evidence>
<name>A0A6J5Y1L5_PRUAR</name>
<feature type="active site" description="Proton donor/acceptor" evidence="2">
    <location>
        <position position="404"/>
    </location>
</feature>
<dbReference type="InterPro" id="IPR013078">
    <property type="entry name" value="His_Pase_superF_clade-1"/>
</dbReference>
<feature type="binding site" evidence="3">
    <location>
        <position position="379"/>
    </location>
    <ligand>
        <name>substrate</name>
    </ligand>
</feature>
<reference evidence="5" key="1">
    <citation type="journal article" date="2020" name="Genome Biol.">
        <title>Gamete binning: chromosome-level and haplotype-resolved genome assembly enabled by high-throughput single-cell sequencing of gamete genomes.</title>
        <authorList>
            <person name="Campoy J.A."/>
            <person name="Sun H."/>
            <person name="Goel M."/>
            <person name="Jiao W.-B."/>
            <person name="Folz-Donahue K."/>
            <person name="Wang N."/>
            <person name="Rubio M."/>
            <person name="Liu C."/>
            <person name="Kukat C."/>
            <person name="Ruiz D."/>
            <person name="Huettel B."/>
            <person name="Schneeberger K."/>
        </authorList>
    </citation>
    <scope>NUCLEOTIDE SEQUENCE [LARGE SCALE GENOMIC DNA]</scope>
    <source>
        <strain evidence="5">cv. Rojo Pasion</strain>
    </source>
</reference>